<comment type="caution">
    <text evidence="1">The sequence shown here is derived from an EMBL/GenBank/DDBJ whole genome shotgun (WGS) entry which is preliminary data.</text>
</comment>
<reference evidence="1 2" key="2">
    <citation type="journal article" date="2022" name="Mol. Ecol. Resour.">
        <title>The genomes of chicory, endive, great burdock and yacon provide insights into Asteraceae paleo-polyploidization history and plant inulin production.</title>
        <authorList>
            <person name="Fan W."/>
            <person name="Wang S."/>
            <person name="Wang H."/>
            <person name="Wang A."/>
            <person name="Jiang F."/>
            <person name="Liu H."/>
            <person name="Zhao H."/>
            <person name="Xu D."/>
            <person name="Zhang Y."/>
        </authorList>
    </citation>
    <scope>NUCLEOTIDE SEQUENCE [LARGE SCALE GENOMIC DNA]</scope>
    <source>
        <strain evidence="2">cv. Niubang</strain>
    </source>
</reference>
<sequence length="121" mass="13781">MIFFCSLIENVLKNSASFPQDDDDDSQWFSFPCFLGTLFSFFGEHHKQPIFRRGGDRAPVSDTGDDKLQESEQNLGEPVPDFAFKALQCVDLYSISNSISILIPNCFSHHGFHQIALLDFW</sequence>
<gene>
    <name evidence="1" type="ORF">L6452_02813</name>
</gene>
<reference evidence="2" key="1">
    <citation type="journal article" date="2022" name="Mol. Ecol. Resour.">
        <title>The genomes of chicory, endive, great burdock and yacon provide insights into Asteraceae palaeo-polyploidization history and plant inulin production.</title>
        <authorList>
            <person name="Fan W."/>
            <person name="Wang S."/>
            <person name="Wang H."/>
            <person name="Wang A."/>
            <person name="Jiang F."/>
            <person name="Liu H."/>
            <person name="Zhao H."/>
            <person name="Xu D."/>
            <person name="Zhang Y."/>
        </authorList>
    </citation>
    <scope>NUCLEOTIDE SEQUENCE [LARGE SCALE GENOMIC DNA]</scope>
    <source>
        <strain evidence="2">cv. Niubang</strain>
    </source>
</reference>
<organism evidence="1 2">
    <name type="scientific">Arctium lappa</name>
    <name type="common">Greater burdock</name>
    <name type="synonym">Lappa major</name>
    <dbReference type="NCBI Taxonomy" id="4217"/>
    <lineage>
        <taxon>Eukaryota</taxon>
        <taxon>Viridiplantae</taxon>
        <taxon>Streptophyta</taxon>
        <taxon>Embryophyta</taxon>
        <taxon>Tracheophyta</taxon>
        <taxon>Spermatophyta</taxon>
        <taxon>Magnoliopsida</taxon>
        <taxon>eudicotyledons</taxon>
        <taxon>Gunneridae</taxon>
        <taxon>Pentapetalae</taxon>
        <taxon>asterids</taxon>
        <taxon>campanulids</taxon>
        <taxon>Asterales</taxon>
        <taxon>Asteraceae</taxon>
        <taxon>Carduoideae</taxon>
        <taxon>Cardueae</taxon>
        <taxon>Arctiinae</taxon>
        <taxon>Arctium</taxon>
    </lineage>
</organism>
<proteinExistence type="predicted"/>
<accession>A0ACB9FKF1</accession>
<dbReference type="Proteomes" id="UP001055879">
    <property type="component" value="Linkage Group LG01"/>
</dbReference>
<evidence type="ECO:0000313" key="1">
    <source>
        <dbReference type="EMBL" id="KAI3771647.1"/>
    </source>
</evidence>
<protein>
    <submittedName>
        <fullName evidence="1">Uncharacterized protein</fullName>
    </submittedName>
</protein>
<evidence type="ECO:0000313" key="2">
    <source>
        <dbReference type="Proteomes" id="UP001055879"/>
    </source>
</evidence>
<dbReference type="EMBL" id="CM042047">
    <property type="protein sequence ID" value="KAI3771647.1"/>
    <property type="molecule type" value="Genomic_DNA"/>
</dbReference>
<keyword evidence="2" id="KW-1185">Reference proteome</keyword>
<name>A0ACB9FKF1_ARCLA</name>